<feature type="compositionally biased region" description="Basic residues" evidence="1">
    <location>
        <begin position="55"/>
        <end position="67"/>
    </location>
</feature>
<protein>
    <submittedName>
        <fullName evidence="2">Uncharacterized protein</fullName>
    </submittedName>
</protein>
<evidence type="ECO:0000256" key="1">
    <source>
        <dbReference type="SAM" id="MobiDB-lite"/>
    </source>
</evidence>
<feature type="region of interest" description="Disordered" evidence="1">
    <location>
        <begin position="55"/>
        <end position="83"/>
    </location>
</feature>
<dbReference type="AlphaFoldDB" id="A0A183MRG1"/>
<proteinExistence type="predicted"/>
<organism evidence="2 3">
    <name type="scientific">Schistosoma margrebowiei</name>
    <dbReference type="NCBI Taxonomy" id="48269"/>
    <lineage>
        <taxon>Eukaryota</taxon>
        <taxon>Metazoa</taxon>
        <taxon>Spiralia</taxon>
        <taxon>Lophotrochozoa</taxon>
        <taxon>Platyhelminthes</taxon>
        <taxon>Trematoda</taxon>
        <taxon>Digenea</taxon>
        <taxon>Strigeidida</taxon>
        <taxon>Schistosomatoidea</taxon>
        <taxon>Schistosomatidae</taxon>
        <taxon>Schistosoma</taxon>
    </lineage>
</organism>
<dbReference type="EMBL" id="UZAI01017712">
    <property type="protein sequence ID" value="VDP28589.1"/>
    <property type="molecule type" value="Genomic_DNA"/>
</dbReference>
<evidence type="ECO:0000313" key="3">
    <source>
        <dbReference type="Proteomes" id="UP000277204"/>
    </source>
</evidence>
<name>A0A183MRG1_9TREM</name>
<evidence type="ECO:0000313" key="2">
    <source>
        <dbReference type="EMBL" id="VDP28589.1"/>
    </source>
</evidence>
<dbReference type="Proteomes" id="UP000277204">
    <property type="component" value="Unassembled WGS sequence"/>
</dbReference>
<sequence>MAASAIRSLEITKSSNAEVFSVKEKPQTTQNDITELRHTLKLYLRFRNNRKWSHTLRRSTSRKRSVTRPRETDNPDWCWYHNP</sequence>
<gene>
    <name evidence="2" type="ORF">SMRZ_LOCUS18636</name>
</gene>
<accession>A0A183MRG1</accession>
<reference evidence="2 3" key="1">
    <citation type="submission" date="2018-11" db="EMBL/GenBank/DDBJ databases">
        <authorList>
            <consortium name="Pathogen Informatics"/>
        </authorList>
    </citation>
    <scope>NUCLEOTIDE SEQUENCE [LARGE SCALE GENOMIC DNA]</scope>
    <source>
        <strain evidence="2 3">Zambia</strain>
    </source>
</reference>
<keyword evidence="3" id="KW-1185">Reference proteome</keyword>